<evidence type="ECO:0000313" key="2">
    <source>
        <dbReference type="Proteomes" id="UP000291116"/>
    </source>
</evidence>
<gene>
    <name evidence="1" type="ORF">PSNMU_V1.4_AUG-EV-PASAV3_0122010</name>
</gene>
<accession>A0A448ZSM8</accession>
<sequence length="286" mass="30103">MLGEALFYRNTASSLFDGCENSFTVDGANGQEIDDLGRNPLGRQFVGGLQALANFFAVGNDGNIGSLSLDLGLTDLDHKVLGLGFVGHGEGNTVHQFVFQNHDWVGIPNGGLDQSLGVLTGIGRDNLKTGDGSEPSGKTLRVLGGGTGTVSVGTTEDNGNGQVSPTHIILFGRTVDNVVDSLHTEIDGHEFDDRSEVLQGGSDCHPCESGLCDGCVDDTLFSVLLVKALGDLVGTLVLGDFLSHDEDGFVALHFFVESLIDSLADRHLLCCKSSDESILSTGLFVY</sequence>
<proteinExistence type="predicted"/>
<keyword evidence="2" id="KW-1185">Reference proteome</keyword>
<protein>
    <submittedName>
        <fullName evidence="1">Uncharacterized protein</fullName>
    </submittedName>
</protein>
<reference evidence="1 2" key="1">
    <citation type="submission" date="2019-01" db="EMBL/GenBank/DDBJ databases">
        <authorList>
            <person name="Ferrante I. M."/>
        </authorList>
    </citation>
    <scope>NUCLEOTIDE SEQUENCE [LARGE SCALE GENOMIC DNA]</scope>
    <source>
        <strain evidence="1 2">B856</strain>
    </source>
</reference>
<evidence type="ECO:0000313" key="1">
    <source>
        <dbReference type="EMBL" id="VEU45051.1"/>
    </source>
</evidence>
<dbReference type="EMBL" id="CAACVS010000683">
    <property type="protein sequence ID" value="VEU45051.1"/>
    <property type="molecule type" value="Genomic_DNA"/>
</dbReference>
<name>A0A448ZSM8_9STRA</name>
<dbReference type="Proteomes" id="UP000291116">
    <property type="component" value="Unassembled WGS sequence"/>
</dbReference>
<organism evidence="1 2">
    <name type="scientific">Pseudo-nitzschia multistriata</name>
    <dbReference type="NCBI Taxonomy" id="183589"/>
    <lineage>
        <taxon>Eukaryota</taxon>
        <taxon>Sar</taxon>
        <taxon>Stramenopiles</taxon>
        <taxon>Ochrophyta</taxon>
        <taxon>Bacillariophyta</taxon>
        <taxon>Bacillariophyceae</taxon>
        <taxon>Bacillariophycidae</taxon>
        <taxon>Bacillariales</taxon>
        <taxon>Bacillariaceae</taxon>
        <taxon>Pseudo-nitzschia</taxon>
    </lineage>
</organism>
<dbReference type="AlphaFoldDB" id="A0A448ZSM8"/>